<feature type="compositionally biased region" description="Basic and acidic residues" evidence="1">
    <location>
        <begin position="915"/>
        <end position="931"/>
    </location>
</feature>
<sequence>MPATANAEAGPSRPPAAPQAHANAAANVEAGPSRLRGVGDDHASAVANGVVKPAPTVVQASQHGVHTLPRRFLGPMPASHVYSDQTEEKRARLRHMKRRAMKSMLGDQALLGLPTSSGSGANSPGKRALHKFRVKRKSILAALDEDEAFEVASGDSSDTSDSDGTVDSGWLKKKKKQRKKKKGKKAKKKAKGVFSTEWIGDSFDIGREFEGKHGKAPDPAVSGAHPDDMVEADRGGSAQAASNRQKAKDELKRLANDGATEGQWDSSDDDTIRPRITDSPESFRLSSKDSSPEQPRTDSPTARPESPSPLSQQTSRLTSRRGSSAATSTIAESFVTAPTRPLTSRDDSSDFHANLEPPSHPALTHSVEPSPHSSPLMKGSSAADSTRPLISDDENEVRITPGEKGKAPAGRLFKKSPTKTSKTSKGSRPTAQRLKSALRTSVDKAKERGKTVQFPEDPAHEIPPARDDVVREGDKKPADPMAVLSRDGAAIDGTSSGAATTAFDDDDFMPGGVVMRDRALVKIGRHRGDFLTLFDEEAERRMPCARIDPTEQYIVAMTMTSVDIYSDWRLPCVERAKGFKRLVFSIPLAGRTSLTLFNQVDKTLSLTCPWTAVYRQTMRQMCCAEGGKSTSAWDRVRHGNTAEHFGMERAGTGVFVLIFQEHSRALDWHWYLAGQLEYRLPKQIEIRLPALATSVRIPVPSDAPSLTINRDAIAKEMWDLILASHDRRHMFQVLGHVPALEFAWECGAALDWVAYNTTVTGKDREWGLLASFARCADLKTTRVLQLRDAAHYVTDITLDTGVKLKEPASIEGYLMRQTSDLVRSQALYVAVNDGYAFLAPAALADPPLLPKKAGSTPADLFPDVQKEFLANERRRISRFISRCVAVMDLRDIASVRLTKAQDQPKADSDEEGEENMSHDPVPREGESDDREFQVELRNGQTVKFEAHTPAVAAEWVARFRALVEYWTVRRRVNARQEMDAVAGAAALDLTLGQTPHWQLSLSRLWNWCVIDGCRAITMEAPLFMKQGKWPKFRQYLAVLSNGRLTCFRINGNKAMQRKHSWPLFGAYAYSGLMALDELQENNSQSAVYPKARIYEDGLQATDDAEDTTLAIAITWPTGRWAPPQPWEIENPDGDVQPPKSVFRKDPLLLLCRARSKVSPHEFSRPQAERQVPGDGGLPLGPFEASGVPRPRQATIALSFRPPSPPPPCPAAFTPYANPQLERDRWIWALNCEKERLARQYPKDEDAIRNTGNLPRHTTLDHFRRTSETTSSSRRLPRRKS</sequence>
<feature type="compositionally biased region" description="Basic and acidic residues" evidence="1">
    <location>
        <begin position="441"/>
        <end position="450"/>
    </location>
</feature>
<feature type="region of interest" description="Disordered" evidence="1">
    <location>
        <begin position="150"/>
        <end position="191"/>
    </location>
</feature>
<dbReference type="Proteomes" id="UP000002748">
    <property type="component" value="Unassembled WGS sequence"/>
</dbReference>
<dbReference type="RefSeq" id="XP_014180029.1">
    <property type="nucleotide sequence ID" value="XM_014324554.1"/>
</dbReference>
<feature type="region of interest" description="Disordered" evidence="1">
    <location>
        <begin position="207"/>
        <end position="476"/>
    </location>
</feature>
<dbReference type="KEGG" id="tasa:A1Q1_01515"/>
<feature type="compositionally biased region" description="Low complexity" evidence="1">
    <location>
        <begin position="310"/>
        <end position="329"/>
    </location>
</feature>
<dbReference type="InterPro" id="IPR039486">
    <property type="entry name" value="Mug56/Spo71_PH"/>
</dbReference>
<dbReference type="EMBL" id="ALBS01000173">
    <property type="protein sequence ID" value="EJT49313.1"/>
    <property type="molecule type" value="Genomic_DNA"/>
</dbReference>
<dbReference type="OrthoDB" id="5579281at2759"/>
<dbReference type="PANTHER" id="PTHR28076">
    <property type="entry name" value="SPORULATION-SPECIFIC PROTEIN 71"/>
    <property type="match status" value="1"/>
</dbReference>
<proteinExistence type="predicted"/>
<feature type="compositionally biased region" description="Basic and acidic residues" evidence="1">
    <location>
        <begin position="1257"/>
        <end position="1266"/>
    </location>
</feature>
<feature type="region of interest" description="Disordered" evidence="1">
    <location>
        <begin position="1240"/>
        <end position="1280"/>
    </location>
</feature>
<feature type="domain" description="PH" evidence="2">
    <location>
        <begin position="808"/>
        <end position="966"/>
    </location>
</feature>
<dbReference type="AlphaFoldDB" id="J5QVF2"/>
<dbReference type="GeneID" id="25985029"/>
<evidence type="ECO:0000313" key="3">
    <source>
        <dbReference type="EMBL" id="EJT49313.1"/>
    </source>
</evidence>
<dbReference type="InterPro" id="IPR057379">
    <property type="entry name" value="PH_SPO71"/>
</dbReference>
<comment type="caution">
    <text evidence="3">The sequence shown here is derived from an EMBL/GenBank/DDBJ whole genome shotgun (WGS) entry which is preliminary data.</text>
</comment>
<feature type="compositionally biased region" description="Basic and acidic residues" evidence="1">
    <location>
        <begin position="457"/>
        <end position="476"/>
    </location>
</feature>
<evidence type="ECO:0000313" key="4">
    <source>
        <dbReference type="Proteomes" id="UP000002748"/>
    </source>
</evidence>
<feature type="compositionally biased region" description="Low complexity" evidence="1">
    <location>
        <begin position="153"/>
        <end position="169"/>
    </location>
</feature>
<feature type="compositionally biased region" description="Basic and acidic residues" evidence="1">
    <location>
        <begin position="246"/>
        <end position="255"/>
    </location>
</feature>
<feature type="compositionally biased region" description="Basic and acidic residues" evidence="1">
    <location>
        <begin position="225"/>
        <end position="234"/>
    </location>
</feature>
<feature type="compositionally biased region" description="Low complexity" evidence="1">
    <location>
        <begin position="18"/>
        <end position="32"/>
    </location>
</feature>
<feature type="domain" description="PH" evidence="2">
    <location>
        <begin position="1016"/>
        <end position="1236"/>
    </location>
</feature>
<feature type="compositionally biased region" description="Basic residues" evidence="1">
    <location>
        <begin position="171"/>
        <end position="191"/>
    </location>
</feature>
<protein>
    <submittedName>
        <fullName evidence="3">Spore wall assembly-related protein</fullName>
    </submittedName>
</protein>
<feature type="compositionally biased region" description="Basic and acidic residues" evidence="1">
    <location>
        <begin position="207"/>
        <end position="216"/>
    </location>
</feature>
<dbReference type="InterPro" id="IPR001849">
    <property type="entry name" value="PH_domain"/>
</dbReference>
<dbReference type="Pfam" id="PF23207">
    <property type="entry name" value="PH_SPO71"/>
    <property type="match status" value="1"/>
</dbReference>
<feature type="region of interest" description="Disordered" evidence="1">
    <location>
        <begin position="1"/>
        <end position="42"/>
    </location>
</feature>
<gene>
    <name evidence="3" type="ORF">A1Q1_01515</name>
</gene>
<feature type="region of interest" description="Disordered" evidence="1">
    <location>
        <begin position="898"/>
        <end position="931"/>
    </location>
</feature>
<dbReference type="PANTHER" id="PTHR28076:SF1">
    <property type="entry name" value="PROSPORE MEMBRANE ADAPTER PROTEIN SPO71"/>
    <property type="match status" value="1"/>
</dbReference>
<dbReference type="VEuPathDB" id="FungiDB:A1Q1_01515"/>
<reference evidence="3 4" key="1">
    <citation type="journal article" date="2012" name="Eukaryot. Cell">
        <title>Draft genome sequence of CBS 2479, the standard type strain of Trichosporon asahii.</title>
        <authorList>
            <person name="Yang R.Y."/>
            <person name="Li H.T."/>
            <person name="Zhu H."/>
            <person name="Zhou G.P."/>
            <person name="Wang M."/>
            <person name="Wang L."/>
        </authorList>
    </citation>
    <scope>NUCLEOTIDE SEQUENCE [LARGE SCALE GENOMIC DNA]</scope>
    <source>
        <strain evidence="4">ATCC 90039 / CBS 2479 / JCM 2466 / KCTC 7840 / NCYC 2677 / UAMH 7654</strain>
    </source>
</reference>
<dbReference type="InterPro" id="IPR040345">
    <property type="entry name" value="Mug56/Spo71"/>
</dbReference>
<dbReference type="HOGENOM" id="CLU_267773_0_0_1"/>
<evidence type="ECO:0000259" key="2">
    <source>
        <dbReference type="SMART" id="SM00233"/>
    </source>
</evidence>
<dbReference type="GO" id="GO:1902657">
    <property type="term" value="P:protein localization to prospore membrane"/>
    <property type="evidence" value="ECO:0007669"/>
    <property type="project" value="InterPro"/>
</dbReference>
<feature type="region of interest" description="Disordered" evidence="1">
    <location>
        <begin position="68"/>
        <end position="91"/>
    </location>
</feature>
<dbReference type="Pfam" id="PF15404">
    <property type="entry name" value="PH_4"/>
    <property type="match status" value="1"/>
</dbReference>
<accession>J5QVF2</accession>
<name>J5QVF2_TRIAS</name>
<evidence type="ECO:0000256" key="1">
    <source>
        <dbReference type="SAM" id="MobiDB-lite"/>
    </source>
</evidence>
<dbReference type="SMART" id="SM00233">
    <property type="entry name" value="PH"/>
    <property type="match status" value="2"/>
</dbReference>
<organism evidence="3 4">
    <name type="scientific">Trichosporon asahii var. asahii (strain ATCC 90039 / CBS 2479 / JCM 2466 / KCTC 7840 / NBRC 103889/ NCYC 2677 / UAMH 7654)</name>
    <name type="common">Yeast</name>
    <dbReference type="NCBI Taxonomy" id="1186058"/>
    <lineage>
        <taxon>Eukaryota</taxon>
        <taxon>Fungi</taxon>
        <taxon>Dikarya</taxon>
        <taxon>Basidiomycota</taxon>
        <taxon>Agaricomycotina</taxon>
        <taxon>Tremellomycetes</taxon>
        <taxon>Trichosporonales</taxon>
        <taxon>Trichosporonaceae</taxon>
        <taxon>Trichosporon</taxon>
    </lineage>
</organism>
<feature type="compositionally biased region" description="Low complexity" evidence="1">
    <location>
        <begin position="418"/>
        <end position="430"/>
    </location>
</feature>